<dbReference type="SUPFAM" id="SSF48371">
    <property type="entry name" value="ARM repeat"/>
    <property type="match status" value="2"/>
</dbReference>
<dbReference type="InterPro" id="IPR000357">
    <property type="entry name" value="HEAT"/>
</dbReference>
<evidence type="ECO:0000256" key="7">
    <source>
        <dbReference type="ARBA" id="ARBA00023242"/>
    </source>
</evidence>
<accession>A0A131XZF2</accession>
<evidence type="ECO:0000313" key="10">
    <source>
        <dbReference type="EMBL" id="JAP72613.1"/>
    </source>
</evidence>
<keyword evidence="7" id="KW-0539">Nucleus</keyword>
<dbReference type="InterPro" id="IPR001494">
    <property type="entry name" value="Importin-beta_N"/>
</dbReference>
<dbReference type="GO" id="GO:0005634">
    <property type="term" value="C:nucleus"/>
    <property type="evidence" value="ECO:0007669"/>
    <property type="project" value="UniProtKB-SubCell"/>
</dbReference>
<keyword evidence="4" id="KW-0963">Cytoplasm</keyword>
<evidence type="ECO:0000256" key="4">
    <source>
        <dbReference type="ARBA" id="ARBA00022490"/>
    </source>
</evidence>
<name>A0A131XZF2_IXORI</name>
<dbReference type="PANTHER" id="PTHR10527">
    <property type="entry name" value="IMPORTIN BETA"/>
    <property type="match status" value="1"/>
</dbReference>
<dbReference type="GO" id="GO:0005737">
    <property type="term" value="C:cytoplasm"/>
    <property type="evidence" value="ECO:0007669"/>
    <property type="project" value="UniProtKB-SubCell"/>
</dbReference>
<evidence type="ECO:0000256" key="5">
    <source>
        <dbReference type="ARBA" id="ARBA00022737"/>
    </source>
</evidence>
<dbReference type="AlphaFoldDB" id="A0A131XZF2"/>
<keyword evidence="5" id="KW-0677">Repeat</keyword>
<keyword evidence="3" id="KW-0813">Transport</keyword>
<dbReference type="GO" id="GO:0031267">
    <property type="term" value="F:small GTPase binding"/>
    <property type="evidence" value="ECO:0007669"/>
    <property type="project" value="InterPro"/>
</dbReference>
<dbReference type="PROSITE" id="PS50077">
    <property type="entry name" value="HEAT_REPEAT"/>
    <property type="match status" value="1"/>
</dbReference>
<dbReference type="EMBL" id="GEFM01003183">
    <property type="protein sequence ID" value="JAP72613.1"/>
    <property type="molecule type" value="mRNA"/>
</dbReference>
<dbReference type="SMART" id="SM00913">
    <property type="entry name" value="IBN_N"/>
    <property type="match status" value="1"/>
</dbReference>
<dbReference type="PROSITE" id="PS50166">
    <property type="entry name" value="IMPORTIN_B_NT"/>
    <property type="match status" value="1"/>
</dbReference>
<protein>
    <submittedName>
        <fullName evidence="10">Putative karyopherin importin beta 3</fullName>
    </submittedName>
</protein>
<dbReference type="Gene3D" id="1.25.10.10">
    <property type="entry name" value="Leucine-rich Repeat Variant"/>
    <property type="match status" value="1"/>
</dbReference>
<dbReference type="Pfam" id="PF03810">
    <property type="entry name" value="IBN_N"/>
    <property type="match status" value="1"/>
</dbReference>
<feature type="repeat" description="HEAT" evidence="8">
    <location>
        <begin position="888"/>
        <end position="926"/>
    </location>
</feature>
<dbReference type="InterPro" id="IPR011989">
    <property type="entry name" value="ARM-like"/>
</dbReference>
<proteinExistence type="evidence at transcript level"/>
<dbReference type="Pfam" id="PF02985">
    <property type="entry name" value="HEAT"/>
    <property type="match status" value="1"/>
</dbReference>
<feature type="domain" description="Importin N-terminal" evidence="9">
    <location>
        <begin position="3"/>
        <end position="71"/>
    </location>
</feature>
<keyword evidence="6" id="KW-0653">Protein transport</keyword>
<dbReference type="InterPro" id="IPR057672">
    <property type="entry name" value="TPR_IPO4/5"/>
</dbReference>
<evidence type="ECO:0000259" key="9">
    <source>
        <dbReference type="PROSITE" id="PS50166"/>
    </source>
</evidence>
<evidence type="ECO:0000256" key="8">
    <source>
        <dbReference type="PROSITE-ProRule" id="PRU00103"/>
    </source>
</evidence>
<dbReference type="InterPro" id="IPR021133">
    <property type="entry name" value="HEAT_type_2"/>
</dbReference>
<evidence type="ECO:0000256" key="3">
    <source>
        <dbReference type="ARBA" id="ARBA00022448"/>
    </source>
</evidence>
<dbReference type="InterPro" id="IPR016024">
    <property type="entry name" value="ARM-type_fold"/>
</dbReference>
<dbReference type="InterPro" id="IPR040122">
    <property type="entry name" value="Importin_beta"/>
</dbReference>
<evidence type="ECO:0000256" key="6">
    <source>
        <dbReference type="ARBA" id="ARBA00022927"/>
    </source>
</evidence>
<evidence type="ECO:0000256" key="2">
    <source>
        <dbReference type="ARBA" id="ARBA00004496"/>
    </source>
</evidence>
<dbReference type="Pfam" id="PF25780">
    <property type="entry name" value="TPR_IPO5"/>
    <property type="match status" value="1"/>
</dbReference>
<reference evidence="10" key="1">
    <citation type="submission" date="2016-02" db="EMBL/GenBank/DDBJ databases">
        <title>RNAseq analyses of the midgut from blood- or serum-fed Ixodes ricinus ticks.</title>
        <authorList>
            <person name="Perner J."/>
            <person name="Provaznik J."/>
            <person name="Schrenkova J."/>
            <person name="Urbanova V."/>
            <person name="Ribeiro J.M."/>
            <person name="Kopacek P."/>
        </authorList>
    </citation>
    <scope>NUCLEOTIDE SEQUENCE</scope>
    <source>
        <tissue evidence="10">Gut</tissue>
    </source>
</reference>
<organism evidence="10">
    <name type="scientific">Ixodes ricinus</name>
    <name type="common">Common tick</name>
    <name type="synonym">Acarus ricinus</name>
    <dbReference type="NCBI Taxonomy" id="34613"/>
    <lineage>
        <taxon>Eukaryota</taxon>
        <taxon>Metazoa</taxon>
        <taxon>Ecdysozoa</taxon>
        <taxon>Arthropoda</taxon>
        <taxon>Chelicerata</taxon>
        <taxon>Arachnida</taxon>
        <taxon>Acari</taxon>
        <taxon>Parasitiformes</taxon>
        <taxon>Ixodida</taxon>
        <taxon>Ixodoidea</taxon>
        <taxon>Ixodidae</taxon>
        <taxon>Ixodinae</taxon>
        <taxon>Ixodes</taxon>
    </lineage>
</organism>
<sequence length="1069" mass="117533">MQATHELRELYKDPNIAQYLYATLCMAQIPQVRQYSAVLLRKKICKTKAWKQLSEEPKTALKNNLLQLLTSEKEKAVVQAIGQLVAVIAKHEWQQSRQWAELQQFMNVLTQSKDLEQCRLGFHMVGVVASVAPEVLKPHLIPLLALFGGCLQTCADQQLCFDVVKAMSSLVCCLGSEHAPSFNALIPLAMEFIKRLIEVDQDKAMDAMELFDELLDSEVAILLPHIKPLIKLCLDVASDTKRDSALRVRCLCLISWMVNVKKKTIVKHKLIPELLDILFPIMAEVTDNDLDADEDDDEDDDLSQTPSASAAQLVDTMALHLPPEKLIPPLSQHVEKYLTSDNPLHKKAAYLAMAVIAEGCSEAIREKYLQTFLQVICQGIGHENPHVKNAALFALGEFADYLQPDINKFAGDVMPILLVQLTQMAQQMGQLGKNVPNLSKTFYALETFCENLEEGLVPYLPTLMEQILLFLTLPSHRAKELAISCVGAAANATKEAMLPYFPRIIEHLKGYLTEHQSEQDSILRTQALDTLGCLAKTIGEVHFRPMAPECAQLGLRLLEAVDDPDLRRSTYGLFASLSLVLKADMAPYMGPLLEHMFTSLQSTEGVVTSAGDAGFPLFDELEDSDDEDAAIHSGGDGEDSDDEELKGCSVENAYLEEKEDTSLALGQMAENMGPAFVPFLDNCFTQLLLVADHPSPDVQKAALSSLAKLTVVLAQFAASGVQGAEGRMTDVQKAVSILMPKLIEVCQTEPERELVIGALETLAVLVKELKSVAVEDPKHVEHIVSLVKSAFNHKLPSQDCDSDGEEAEDEEAEYDGLLVQVAGDLVPALAQALPPERFLPHLGQLVPLFTGKLKERSSRSDRSYAVGTLAEVAQHLNRDALAPFCQPLLAVFLGCMRDADAEVRSNAVFGLGALAESAGDALVSEYPALLAALSSMLSKESSRQAKDNICGAVARLILTSVNAVPMAEVFPVLLQHLPLEEDLEENVTLFRCICRLYELRHEQFLKNLPQILRLVLGVIKTNQVTADTRTSLVQLIKSTSSEIPSEVQAVLQTFLPDEQELFNAILASP</sequence>
<dbReference type="GO" id="GO:0006606">
    <property type="term" value="P:protein import into nucleus"/>
    <property type="evidence" value="ECO:0007669"/>
    <property type="project" value="InterPro"/>
</dbReference>
<evidence type="ECO:0000256" key="1">
    <source>
        <dbReference type="ARBA" id="ARBA00004123"/>
    </source>
</evidence>
<comment type="subcellular location">
    <subcellularLocation>
        <location evidence="2">Cytoplasm</location>
    </subcellularLocation>
    <subcellularLocation>
        <location evidence="1">Nucleus</location>
    </subcellularLocation>
</comment>